<keyword evidence="8 12" id="KW-1133">Transmembrane helix</keyword>
<dbReference type="SUPFAM" id="SSF158472">
    <property type="entry name" value="HAMP domain-like"/>
    <property type="match status" value="1"/>
</dbReference>
<dbReference type="InterPro" id="IPR036890">
    <property type="entry name" value="HATPase_C_sf"/>
</dbReference>
<dbReference type="Pfam" id="PF00672">
    <property type="entry name" value="HAMP"/>
    <property type="match status" value="1"/>
</dbReference>
<dbReference type="PANTHER" id="PTHR45436:SF5">
    <property type="entry name" value="SENSOR HISTIDINE KINASE TRCS"/>
    <property type="match status" value="1"/>
</dbReference>
<comment type="caution">
    <text evidence="15">The sequence shown here is derived from an EMBL/GenBank/DDBJ whole genome shotgun (WGS) entry which is preliminary data.</text>
</comment>
<keyword evidence="9" id="KW-0902">Two-component regulatory system</keyword>
<keyword evidence="10 12" id="KW-0472">Membrane</keyword>
<evidence type="ECO:0000256" key="2">
    <source>
        <dbReference type="ARBA" id="ARBA00004236"/>
    </source>
</evidence>
<dbReference type="SUPFAM" id="SSF55874">
    <property type="entry name" value="ATPase domain of HSP90 chaperone/DNA topoisomerase II/histidine kinase"/>
    <property type="match status" value="1"/>
</dbReference>
<dbReference type="SMART" id="SM00387">
    <property type="entry name" value="HATPase_c"/>
    <property type="match status" value="1"/>
</dbReference>
<dbReference type="InterPro" id="IPR003660">
    <property type="entry name" value="HAMP_dom"/>
</dbReference>
<dbReference type="InterPro" id="IPR003661">
    <property type="entry name" value="HisK_dim/P_dom"/>
</dbReference>
<accession>A0A4Z1E8G4</accession>
<evidence type="ECO:0000256" key="3">
    <source>
        <dbReference type="ARBA" id="ARBA00012438"/>
    </source>
</evidence>
<comment type="catalytic activity">
    <reaction evidence="1">
        <text>ATP + protein L-histidine = ADP + protein N-phospho-L-histidine.</text>
        <dbReference type="EC" id="2.7.13.3"/>
    </reaction>
</comment>
<evidence type="ECO:0000256" key="9">
    <source>
        <dbReference type="ARBA" id="ARBA00023012"/>
    </source>
</evidence>
<feature type="transmembrane region" description="Helical" evidence="12">
    <location>
        <begin position="12"/>
        <end position="36"/>
    </location>
</feature>
<dbReference type="RefSeq" id="WP_135849727.1">
    <property type="nucleotide sequence ID" value="NZ_RHPJ01000002.1"/>
</dbReference>
<dbReference type="InterPro" id="IPR005467">
    <property type="entry name" value="His_kinase_dom"/>
</dbReference>
<dbReference type="InterPro" id="IPR004358">
    <property type="entry name" value="Sig_transdc_His_kin-like_C"/>
</dbReference>
<dbReference type="Gene3D" id="6.10.340.10">
    <property type="match status" value="1"/>
</dbReference>
<evidence type="ECO:0000256" key="8">
    <source>
        <dbReference type="ARBA" id="ARBA00022989"/>
    </source>
</evidence>
<organism evidence="15 16">
    <name type="scientific">Serinibacter arcticus</name>
    <dbReference type="NCBI Taxonomy" id="1655435"/>
    <lineage>
        <taxon>Bacteria</taxon>
        <taxon>Bacillati</taxon>
        <taxon>Actinomycetota</taxon>
        <taxon>Actinomycetes</taxon>
        <taxon>Micrococcales</taxon>
        <taxon>Beutenbergiaceae</taxon>
        <taxon>Serinibacter</taxon>
    </lineage>
</organism>
<feature type="domain" description="Histidine kinase" evidence="13">
    <location>
        <begin position="270"/>
        <end position="495"/>
    </location>
</feature>
<evidence type="ECO:0000259" key="14">
    <source>
        <dbReference type="PROSITE" id="PS50885"/>
    </source>
</evidence>
<keyword evidence="16" id="KW-1185">Reference proteome</keyword>
<dbReference type="CDD" id="cd00082">
    <property type="entry name" value="HisKA"/>
    <property type="match status" value="1"/>
</dbReference>
<dbReference type="Pfam" id="PF00512">
    <property type="entry name" value="HisKA"/>
    <property type="match status" value="1"/>
</dbReference>
<dbReference type="Proteomes" id="UP000297318">
    <property type="component" value="Unassembled WGS sequence"/>
</dbReference>
<dbReference type="AlphaFoldDB" id="A0A4Z1E8G4"/>
<keyword evidence="7 15" id="KW-0418">Kinase</keyword>
<evidence type="ECO:0000313" key="15">
    <source>
        <dbReference type="EMBL" id="TGO05781.1"/>
    </source>
</evidence>
<evidence type="ECO:0000256" key="6">
    <source>
        <dbReference type="ARBA" id="ARBA00022692"/>
    </source>
</evidence>
<dbReference type="SUPFAM" id="SSF47384">
    <property type="entry name" value="Homodimeric domain of signal transducing histidine kinase"/>
    <property type="match status" value="1"/>
</dbReference>
<evidence type="ECO:0000256" key="4">
    <source>
        <dbReference type="ARBA" id="ARBA00022553"/>
    </source>
</evidence>
<evidence type="ECO:0000256" key="12">
    <source>
        <dbReference type="SAM" id="Phobius"/>
    </source>
</evidence>
<evidence type="ECO:0000256" key="7">
    <source>
        <dbReference type="ARBA" id="ARBA00022777"/>
    </source>
</evidence>
<keyword evidence="5" id="KW-0808">Transferase</keyword>
<evidence type="ECO:0000259" key="13">
    <source>
        <dbReference type="PROSITE" id="PS50109"/>
    </source>
</evidence>
<feature type="domain" description="HAMP" evidence="14">
    <location>
        <begin position="202"/>
        <end position="255"/>
    </location>
</feature>
<dbReference type="InterPro" id="IPR050428">
    <property type="entry name" value="TCS_sensor_his_kinase"/>
</dbReference>
<evidence type="ECO:0000313" key="16">
    <source>
        <dbReference type="Proteomes" id="UP000297318"/>
    </source>
</evidence>
<dbReference type="EC" id="2.7.13.3" evidence="3"/>
<protein>
    <recommendedName>
        <fullName evidence="3">histidine kinase</fullName>
        <ecNumber evidence="3">2.7.13.3</ecNumber>
    </recommendedName>
</protein>
<dbReference type="OrthoDB" id="9786919at2"/>
<name>A0A4Z1E8G4_9MICO</name>
<dbReference type="GO" id="GO:0000155">
    <property type="term" value="F:phosphorelay sensor kinase activity"/>
    <property type="evidence" value="ECO:0007669"/>
    <property type="project" value="InterPro"/>
</dbReference>
<dbReference type="InterPro" id="IPR036097">
    <property type="entry name" value="HisK_dim/P_sf"/>
</dbReference>
<evidence type="ECO:0000256" key="11">
    <source>
        <dbReference type="SAM" id="MobiDB-lite"/>
    </source>
</evidence>
<keyword evidence="4" id="KW-0597">Phosphoprotein</keyword>
<evidence type="ECO:0000256" key="5">
    <source>
        <dbReference type="ARBA" id="ARBA00022679"/>
    </source>
</evidence>
<dbReference type="EMBL" id="RHPJ01000002">
    <property type="protein sequence ID" value="TGO05781.1"/>
    <property type="molecule type" value="Genomic_DNA"/>
</dbReference>
<proteinExistence type="predicted"/>
<keyword evidence="6 12" id="KW-0812">Transmembrane</keyword>
<dbReference type="CDD" id="cd00075">
    <property type="entry name" value="HATPase"/>
    <property type="match status" value="1"/>
</dbReference>
<evidence type="ECO:0000256" key="1">
    <source>
        <dbReference type="ARBA" id="ARBA00000085"/>
    </source>
</evidence>
<dbReference type="InterPro" id="IPR003594">
    <property type="entry name" value="HATPase_dom"/>
</dbReference>
<dbReference type="CDD" id="cd06225">
    <property type="entry name" value="HAMP"/>
    <property type="match status" value="1"/>
</dbReference>
<dbReference type="PROSITE" id="PS50109">
    <property type="entry name" value="HIS_KIN"/>
    <property type="match status" value="1"/>
</dbReference>
<sequence>MTAWRQLPLRARLVVLFSILLTFALVAVGGLALTLLKSSLVREVDRQLGSAAQDIVTAAFSDAQGLGSARNSTLPTDYAVVIATPDGEEVQRCVRNDCVVLPSPGGEAAAAELGGPTLAGLDVDAVSERAGKPFAVGGTDGVSWRVIVAPLTNDYGTVTGTAAVALPLTAVNATMGMMAGALIAVGGGVLALTAIATYAVVRSSLRPLRRIEATAASIAAGDLTLRVDEAPASTEVGSLAASLNTMLGQVESSFTARQASENRMKAFVGDASHELRTPLATVTGYTELYRIGGIPADEVPGVMARIEASSVRMTALVTDLLSLARLDEGAPMTIEPLDVRVHLEDAARDLRVLDPTRRVTVVAGSAGAGFGAGFGAGLRAVAADDGALRQVLTNLVGNAAAYTPEGSPVELVATDSEDGVLMSVVDHGPGVPAEDRTRIFERFARLDAGRSRDAGGSGLGLSIVSAMTTALGGWVRCVETPGGGATMQVWLPAVEVDDPGAGADDGGAPAGQHVAGEFGPVPR</sequence>
<dbReference type="Pfam" id="PF02518">
    <property type="entry name" value="HATPase_c"/>
    <property type="match status" value="1"/>
</dbReference>
<dbReference type="Gene3D" id="3.30.565.10">
    <property type="entry name" value="Histidine kinase-like ATPase, C-terminal domain"/>
    <property type="match status" value="1"/>
</dbReference>
<reference evidence="15 16" key="1">
    <citation type="submission" date="2018-11" db="EMBL/GenBank/DDBJ databases">
        <title>Complete genome sequencing of the Actinobacteria Serinibacter sp. K3-2.</title>
        <authorList>
            <person name="Rakitin A.L."/>
            <person name="Beletsky A.V."/>
            <person name="Mardanov A.V."/>
            <person name="Ravin N.V."/>
            <person name="Gromova A.S."/>
            <person name="Filippova S.N."/>
            <person name="Gal'Chenko V.F."/>
        </authorList>
    </citation>
    <scope>NUCLEOTIDE SEQUENCE [LARGE SCALE GENOMIC DNA]</scope>
    <source>
        <strain evidence="15 16">K3-2</strain>
    </source>
</reference>
<evidence type="ECO:0000256" key="10">
    <source>
        <dbReference type="ARBA" id="ARBA00023136"/>
    </source>
</evidence>
<dbReference type="FunFam" id="1.10.287.130:FF:000001">
    <property type="entry name" value="Two-component sensor histidine kinase"/>
    <property type="match status" value="1"/>
</dbReference>
<dbReference type="Gene3D" id="1.10.287.130">
    <property type="match status" value="1"/>
</dbReference>
<dbReference type="PROSITE" id="PS50885">
    <property type="entry name" value="HAMP"/>
    <property type="match status" value="1"/>
</dbReference>
<comment type="subcellular location">
    <subcellularLocation>
        <location evidence="2">Cell membrane</location>
    </subcellularLocation>
</comment>
<feature type="transmembrane region" description="Helical" evidence="12">
    <location>
        <begin position="177"/>
        <end position="201"/>
    </location>
</feature>
<dbReference type="SMART" id="SM00304">
    <property type="entry name" value="HAMP"/>
    <property type="match status" value="1"/>
</dbReference>
<dbReference type="PRINTS" id="PR00344">
    <property type="entry name" value="BCTRLSENSOR"/>
</dbReference>
<dbReference type="GO" id="GO:0005886">
    <property type="term" value="C:plasma membrane"/>
    <property type="evidence" value="ECO:0007669"/>
    <property type="project" value="UniProtKB-SubCell"/>
</dbReference>
<dbReference type="SMART" id="SM00388">
    <property type="entry name" value="HisKA"/>
    <property type="match status" value="1"/>
</dbReference>
<gene>
    <name evidence="15" type="ORF">SERN_1785</name>
</gene>
<feature type="region of interest" description="Disordered" evidence="11">
    <location>
        <begin position="498"/>
        <end position="523"/>
    </location>
</feature>
<dbReference type="PANTHER" id="PTHR45436">
    <property type="entry name" value="SENSOR HISTIDINE KINASE YKOH"/>
    <property type="match status" value="1"/>
</dbReference>